<feature type="compositionally biased region" description="Basic residues" evidence="1">
    <location>
        <begin position="8"/>
        <end position="27"/>
    </location>
</feature>
<feature type="non-terminal residue" evidence="2">
    <location>
        <position position="240"/>
    </location>
</feature>
<feature type="compositionally biased region" description="Basic and acidic residues" evidence="1">
    <location>
        <begin position="139"/>
        <end position="167"/>
    </location>
</feature>
<proteinExistence type="predicted"/>
<accession>A0A6J4VF85</accession>
<dbReference type="EMBL" id="CADCWM010000720">
    <property type="protein sequence ID" value="CAA9577744.1"/>
    <property type="molecule type" value="Genomic_DNA"/>
</dbReference>
<dbReference type="EC" id="4.2.1.-" evidence="2"/>
<feature type="compositionally biased region" description="Basic and acidic residues" evidence="1">
    <location>
        <begin position="42"/>
        <end position="62"/>
    </location>
</feature>
<organism evidence="2">
    <name type="scientific">uncultured Thermomicrobiales bacterium</name>
    <dbReference type="NCBI Taxonomy" id="1645740"/>
    <lineage>
        <taxon>Bacteria</taxon>
        <taxon>Pseudomonadati</taxon>
        <taxon>Thermomicrobiota</taxon>
        <taxon>Thermomicrobia</taxon>
        <taxon>Thermomicrobiales</taxon>
        <taxon>environmental samples</taxon>
    </lineage>
</organism>
<name>A0A6J4VF85_9BACT</name>
<feature type="compositionally biased region" description="Low complexity" evidence="1">
    <location>
        <begin position="227"/>
        <end position="240"/>
    </location>
</feature>
<dbReference type="AlphaFoldDB" id="A0A6J4VF85"/>
<feature type="compositionally biased region" description="Basic and acidic residues" evidence="1">
    <location>
        <begin position="208"/>
        <end position="218"/>
    </location>
</feature>
<dbReference type="GO" id="GO:0016829">
    <property type="term" value="F:lyase activity"/>
    <property type="evidence" value="ECO:0007669"/>
    <property type="project" value="UniProtKB-KW"/>
</dbReference>
<evidence type="ECO:0000256" key="1">
    <source>
        <dbReference type="SAM" id="MobiDB-lite"/>
    </source>
</evidence>
<gene>
    <name evidence="2" type="ORF">AVDCRST_MAG88-2984</name>
</gene>
<sequence>PGRVYRGQSRRRARRGRGGRARRRRAARLPLDRQGGQSAKPLRRDEADQRGPPARDRRRVEHAGVGGAPHQRARQPGERRRHLRPPARRWPAGHGDRPGDDPLLGRAPPRHAAGGLRRQPGLRRPLHPPPPRCPPGGAGDRDRAPGLDGVARRDGGAGAADHRDRPAAGRAAPRGTDAGRRAARALPLPWGTPGRGRRGGAGRCAGRAGDRRDPDPGRGGRHRRARPQGARPGLGARSAV</sequence>
<feature type="region of interest" description="Disordered" evidence="1">
    <location>
        <begin position="1"/>
        <end position="240"/>
    </location>
</feature>
<protein>
    <submittedName>
        <fullName evidence="2">UDP-N-acetylglucosamine 4,6-dehydratase</fullName>
        <ecNumber evidence="2">4.2.1.-</ecNumber>
    </submittedName>
</protein>
<feature type="non-terminal residue" evidence="2">
    <location>
        <position position="1"/>
    </location>
</feature>
<keyword evidence="2" id="KW-0456">Lyase</keyword>
<reference evidence="2" key="1">
    <citation type="submission" date="2020-02" db="EMBL/GenBank/DDBJ databases">
        <authorList>
            <person name="Meier V. D."/>
        </authorList>
    </citation>
    <scope>NUCLEOTIDE SEQUENCE</scope>
    <source>
        <strain evidence="2">AVDCRST_MAG88</strain>
    </source>
</reference>
<evidence type="ECO:0000313" key="2">
    <source>
        <dbReference type="EMBL" id="CAA9577744.1"/>
    </source>
</evidence>